<feature type="compositionally biased region" description="Gly residues" evidence="1">
    <location>
        <begin position="18"/>
        <end position="34"/>
    </location>
</feature>
<evidence type="ECO:0000313" key="2">
    <source>
        <dbReference type="EMBL" id="GJN10640.1"/>
    </source>
</evidence>
<sequence length="286" mass="28881">MPALAGTGDRLRRQPGHNAGGSVGLKKSGGGMDGDVGNDQLAEARAALVGDAVGVSGWGGCGPALQVGDDSIGVSGSGGRGAAGEAGQIQEGDKISLPSVTVRGGGAGERGGIARDAVRGGGAGERGGIARDAVRGGGGAGEKGGGIKITLPSKNKLNANNMLLFKDEEGGAVQEAKACQSGIFSGMKVIIVGSDPDIENKFAKGKKGRMKVVSLIPGGGSQHFHIGTAVDVKDTVGKAYGLLKALHKSGQHRCLVYHKIFIRIVSRNYPNLITDLEKAMYSFGVL</sequence>
<dbReference type="Proteomes" id="UP001054889">
    <property type="component" value="Unassembled WGS sequence"/>
</dbReference>
<name>A0AAV5DJL2_ELECO</name>
<keyword evidence="3" id="KW-1185">Reference proteome</keyword>
<accession>A0AAV5DJL2</accession>
<comment type="caution">
    <text evidence="2">The sequence shown here is derived from an EMBL/GenBank/DDBJ whole genome shotgun (WGS) entry which is preliminary data.</text>
</comment>
<reference evidence="2" key="2">
    <citation type="submission" date="2021-12" db="EMBL/GenBank/DDBJ databases">
        <title>Resequencing data analysis of finger millet.</title>
        <authorList>
            <person name="Hatakeyama M."/>
            <person name="Aluri S."/>
            <person name="Balachadran M.T."/>
            <person name="Sivarajan S.R."/>
            <person name="Poveda L."/>
            <person name="Shimizu-Inatsugi R."/>
            <person name="Schlapbach R."/>
            <person name="Sreeman S.M."/>
            <person name="Shimizu K.K."/>
        </authorList>
    </citation>
    <scope>NUCLEOTIDE SEQUENCE</scope>
</reference>
<feature type="region of interest" description="Disordered" evidence="1">
    <location>
        <begin position="98"/>
        <end position="124"/>
    </location>
</feature>
<evidence type="ECO:0000256" key="1">
    <source>
        <dbReference type="SAM" id="MobiDB-lite"/>
    </source>
</evidence>
<feature type="region of interest" description="Disordered" evidence="1">
    <location>
        <begin position="1"/>
        <end position="34"/>
    </location>
</feature>
<dbReference type="EMBL" id="BQKI01000018">
    <property type="protein sequence ID" value="GJN10640.1"/>
    <property type="molecule type" value="Genomic_DNA"/>
</dbReference>
<protein>
    <submittedName>
        <fullName evidence="2">Uncharacterized protein</fullName>
    </submittedName>
</protein>
<gene>
    <name evidence="2" type="primary">ga28751</name>
    <name evidence="2" type="ORF">PR202_ga28751</name>
</gene>
<dbReference type="AlphaFoldDB" id="A0AAV5DJL2"/>
<proteinExistence type="predicted"/>
<reference evidence="2" key="1">
    <citation type="journal article" date="2018" name="DNA Res.">
        <title>Multiple hybrid de novo genome assembly of finger millet, an orphan allotetraploid crop.</title>
        <authorList>
            <person name="Hatakeyama M."/>
            <person name="Aluri S."/>
            <person name="Balachadran M.T."/>
            <person name="Sivarajan S.R."/>
            <person name="Patrignani A."/>
            <person name="Gruter S."/>
            <person name="Poveda L."/>
            <person name="Shimizu-Inatsugi R."/>
            <person name="Baeten J."/>
            <person name="Francoijs K.J."/>
            <person name="Nataraja K.N."/>
            <person name="Reddy Y.A.N."/>
            <person name="Phadnis S."/>
            <person name="Ravikumar R.L."/>
            <person name="Schlapbach R."/>
            <person name="Sreeman S.M."/>
            <person name="Shimizu K.K."/>
        </authorList>
    </citation>
    <scope>NUCLEOTIDE SEQUENCE</scope>
</reference>
<organism evidence="2 3">
    <name type="scientific">Eleusine coracana subsp. coracana</name>
    <dbReference type="NCBI Taxonomy" id="191504"/>
    <lineage>
        <taxon>Eukaryota</taxon>
        <taxon>Viridiplantae</taxon>
        <taxon>Streptophyta</taxon>
        <taxon>Embryophyta</taxon>
        <taxon>Tracheophyta</taxon>
        <taxon>Spermatophyta</taxon>
        <taxon>Magnoliopsida</taxon>
        <taxon>Liliopsida</taxon>
        <taxon>Poales</taxon>
        <taxon>Poaceae</taxon>
        <taxon>PACMAD clade</taxon>
        <taxon>Chloridoideae</taxon>
        <taxon>Cynodonteae</taxon>
        <taxon>Eleusininae</taxon>
        <taxon>Eleusine</taxon>
    </lineage>
</organism>
<evidence type="ECO:0000313" key="3">
    <source>
        <dbReference type="Proteomes" id="UP001054889"/>
    </source>
</evidence>